<dbReference type="RefSeq" id="XP_053760622.1">
    <property type="nucleotide sequence ID" value="XM_053904647.1"/>
</dbReference>
<reference evidence="3" key="1">
    <citation type="submission" date="2025-08" db="UniProtKB">
        <authorList>
            <consortium name="RefSeq"/>
        </authorList>
    </citation>
    <scope>IDENTIFICATION</scope>
    <source>
        <tissue evidence="3">Whole blood</tissue>
    </source>
</reference>
<dbReference type="Gene3D" id="2.30.30.100">
    <property type="match status" value="1"/>
</dbReference>
<evidence type="ECO:0000256" key="1">
    <source>
        <dbReference type="SAM" id="MobiDB-lite"/>
    </source>
</evidence>
<feature type="region of interest" description="Disordered" evidence="1">
    <location>
        <begin position="1"/>
        <end position="22"/>
    </location>
</feature>
<evidence type="ECO:0000313" key="3">
    <source>
        <dbReference type="RefSeq" id="XP_053760622.1"/>
    </source>
</evidence>
<dbReference type="Proteomes" id="UP001165780">
    <property type="component" value="Unplaced"/>
</dbReference>
<proteinExistence type="predicted"/>
<keyword evidence="2" id="KW-1185">Reference proteome</keyword>
<accession>A0A9W2VPL9</accession>
<organism evidence="2 3">
    <name type="scientific">Panthera pardus</name>
    <name type="common">Leopard</name>
    <name type="synonym">Felis pardus</name>
    <dbReference type="NCBI Taxonomy" id="9691"/>
    <lineage>
        <taxon>Eukaryota</taxon>
        <taxon>Metazoa</taxon>
        <taxon>Chordata</taxon>
        <taxon>Craniata</taxon>
        <taxon>Vertebrata</taxon>
        <taxon>Euteleostomi</taxon>
        <taxon>Mammalia</taxon>
        <taxon>Eutheria</taxon>
        <taxon>Laurasiatheria</taxon>
        <taxon>Carnivora</taxon>
        <taxon>Feliformia</taxon>
        <taxon>Felidae</taxon>
        <taxon>Pantherinae</taxon>
        <taxon>Panthera</taxon>
    </lineage>
</organism>
<gene>
    <name evidence="3" type="primary">LOC128777673</name>
</gene>
<evidence type="ECO:0000313" key="2">
    <source>
        <dbReference type="Proteomes" id="UP001165780"/>
    </source>
</evidence>
<name>A0A9W2VPL9_PANPR</name>
<protein>
    <submittedName>
        <fullName evidence="3">Small nuclear ribonucleoprotein G-like</fullName>
    </submittedName>
</protein>
<sequence length="84" mass="9260">MEKFMGKKLRSQLNGGRQGQGGFGPFMSLLMDERMGTATSRQQNNVGRVIKRGKSIAMTEAHNTPLYFSFSQAAIPLFMSDSAI</sequence>
<dbReference type="AlphaFoldDB" id="A0A9W2VPL9"/>
<dbReference type="GeneID" id="128777673"/>
<feature type="compositionally biased region" description="Basic residues" evidence="1">
    <location>
        <begin position="1"/>
        <end position="10"/>
    </location>
</feature>